<sequence length="292" mass="33248">MSRQFPKKPITPPPRSLVIKPSIPPTLFAGPKDKAKCRFLTLFKKAVHVAGTHPLLIGGDFNLVHAGWGYVRTEAAARNLWQDYHDLGLTVITAPSFPTRLEFAITDWVAFRKIRIGAASAEGIADITTRMQVLRTDVQTATRVVTTDAPVERMDSRLAHLLEAKASFLARWKGQRLYRGRRSKISKLNTAIEEHCQTLSRQQRTELCNTVDGQLHRQSTWKLLRHLLDNTTTRTAQQDRLQKPLYTETPKQGCLHIRLRYRVETQLFVGAILVRTFTFAGTARRAAIERFR</sequence>
<evidence type="ECO:0000313" key="2">
    <source>
        <dbReference type="Proteomes" id="UP000821865"/>
    </source>
</evidence>
<accession>A0ACB8E2E4</accession>
<dbReference type="EMBL" id="CM023470">
    <property type="protein sequence ID" value="KAH7980781.1"/>
    <property type="molecule type" value="Genomic_DNA"/>
</dbReference>
<keyword evidence="2" id="KW-1185">Reference proteome</keyword>
<organism evidence="1 2">
    <name type="scientific">Dermacentor silvarum</name>
    <name type="common">Tick</name>
    <dbReference type="NCBI Taxonomy" id="543639"/>
    <lineage>
        <taxon>Eukaryota</taxon>
        <taxon>Metazoa</taxon>
        <taxon>Ecdysozoa</taxon>
        <taxon>Arthropoda</taxon>
        <taxon>Chelicerata</taxon>
        <taxon>Arachnida</taxon>
        <taxon>Acari</taxon>
        <taxon>Parasitiformes</taxon>
        <taxon>Ixodida</taxon>
        <taxon>Ixodoidea</taxon>
        <taxon>Ixodidae</taxon>
        <taxon>Rhipicephalinae</taxon>
        <taxon>Dermacentor</taxon>
    </lineage>
</organism>
<reference evidence="1" key="1">
    <citation type="submission" date="2020-05" db="EMBL/GenBank/DDBJ databases">
        <title>Large-scale comparative analyses of tick genomes elucidate their genetic diversity and vector capacities.</title>
        <authorList>
            <person name="Jia N."/>
            <person name="Wang J."/>
            <person name="Shi W."/>
            <person name="Du L."/>
            <person name="Sun Y."/>
            <person name="Zhan W."/>
            <person name="Jiang J."/>
            <person name="Wang Q."/>
            <person name="Zhang B."/>
            <person name="Ji P."/>
            <person name="Sakyi L.B."/>
            <person name="Cui X."/>
            <person name="Yuan T."/>
            <person name="Jiang B."/>
            <person name="Yang W."/>
            <person name="Lam T.T.-Y."/>
            <person name="Chang Q."/>
            <person name="Ding S."/>
            <person name="Wang X."/>
            <person name="Zhu J."/>
            <person name="Ruan X."/>
            <person name="Zhao L."/>
            <person name="Wei J."/>
            <person name="Que T."/>
            <person name="Du C."/>
            <person name="Cheng J."/>
            <person name="Dai P."/>
            <person name="Han X."/>
            <person name="Huang E."/>
            <person name="Gao Y."/>
            <person name="Liu J."/>
            <person name="Shao H."/>
            <person name="Ye R."/>
            <person name="Li L."/>
            <person name="Wei W."/>
            <person name="Wang X."/>
            <person name="Wang C."/>
            <person name="Yang T."/>
            <person name="Huo Q."/>
            <person name="Li W."/>
            <person name="Guo W."/>
            <person name="Chen H."/>
            <person name="Zhou L."/>
            <person name="Ni X."/>
            <person name="Tian J."/>
            <person name="Zhou Y."/>
            <person name="Sheng Y."/>
            <person name="Liu T."/>
            <person name="Pan Y."/>
            <person name="Xia L."/>
            <person name="Li J."/>
            <person name="Zhao F."/>
            <person name="Cao W."/>
        </authorList>
    </citation>
    <scope>NUCLEOTIDE SEQUENCE</scope>
    <source>
        <strain evidence="1">Dsil-2018</strain>
    </source>
</reference>
<protein>
    <submittedName>
        <fullName evidence="1">Uncharacterized protein</fullName>
    </submittedName>
</protein>
<comment type="caution">
    <text evidence="1">The sequence shown here is derived from an EMBL/GenBank/DDBJ whole genome shotgun (WGS) entry which is preliminary data.</text>
</comment>
<gene>
    <name evidence="1" type="ORF">HPB49_019214</name>
</gene>
<evidence type="ECO:0000313" key="1">
    <source>
        <dbReference type="EMBL" id="KAH7980781.1"/>
    </source>
</evidence>
<name>A0ACB8E2E4_DERSI</name>
<proteinExistence type="predicted"/>
<dbReference type="Proteomes" id="UP000821865">
    <property type="component" value="Chromosome 1"/>
</dbReference>